<dbReference type="AlphaFoldDB" id="A0A397WN67"/>
<evidence type="ECO:0000313" key="1">
    <source>
        <dbReference type="EMBL" id="RIB35515.1"/>
    </source>
</evidence>
<dbReference type="EMBL" id="MWMI01000001">
    <property type="protein sequence ID" value="RIB35515.1"/>
    <property type="molecule type" value="Genomic_DNA"/>
</dbReference>
<name>A0A397WN67_9ARCH</name>
<sequence length="214" mass="26197">MDIKDIIRKARKVSKDDKEYIELLKVSLRNRKIEPVSAKILMEEKEERKDKIIKKKIKKGKMRMDREIIDIKVENRENHDIKYYKEILERYSKKYLKLLNNYDKLSEILIGKIKDDQKIVPKVSFLVKKKIEFDRVFIDSFSEDVWNYLIKQKPKVYIKEEDIDKIPRMFKEKYIVLEYIDLRNFIILEKYNVLKEDSRVDIEKIKKIIDSLRY</sequence>
<comment type="caution">
    <text evidence="1">The sequence shown here is derived from an EMBL/GenBank/DDBJ whole genome shotgun (WGS) entry which is preliminary data.</text>
</comment>
<organism evidence="1 2">
    <name type="scientific">Candidatus Nanoclepta minutus</name>
    <dbReference type="NCBI Taxonomy" id="1940235"/>
    <lineage>
        <taxon>Archaea</taxon>
        <taxon>Nanobdellota</taxon>
        <taxon>Candidatus Nanoclepta</taxon>
    </lineage>
</organism>
<proteinExistence type="predicted"/>
<accession>A0A397WN67</accession>
<dbReference type="Proteomes" id="UP000266622">
    <property type="component" value="Unassembled WGS sequence"/>
</dbReference>
<gene>
    <name evidence="1" type="ORF">BXU00_00180</name>
</gene>
<reference evidence="1 2" key="1">
    <citation type="journal article" date="2018" name="Syst. Appl. Microbiol.">
        <title>A new symbiotic nanoarchaeote (Candidatus Nanoclepta minutus) and its host (Zestosphaera tikiterensis gen. nov., sp. nov.) from a New Zealand hot spring.</title>
        <authorList>
            <person name="St John E."/>
            <person name="Liu Y."/>
            <person name="Podar M."/>
            <person name="Stott M.B."/>
            <person name="Meneghin J."/>
            <person name="Chen Z."/>
            <person name="Lagutin K."/>
            <person name="Mitchell K."/>
            <person name="Reysenbach A.L."/>
        </authorList>
    </citation>
    <scope>NUCLEOTIDE SEQUENCE [LARGE SCALE GENOMIC DNA]</scope>
    <source>
        <strain evidence="1">NZ3</strain>
    </source>
</reference>
<evidence type="ECO:0000313" key="2">
    <source>
        <dbReference type="Proteomes" id="UP000266622"/>
    </source>
</evidence>
<protein>
    <submittedName>
        <fullName evidence="1">Uncharacterized protein</fullName>
    </submittedName>
</protein>